<dbReference type="Proteomes" id="UP001145021">
    <property type="component" value="Unassembled WGS sequence"/>
</dbReference>
<accession>A0A9W7XKQ3</accession>
<protein>
    <recommendedName>
        <fullName evidence="1">NmrA-like domain-containing protein</fullName>
    </recommendedName>
</protein>
<dbReference type="Pfam" id="PF05368">
    <property type="entry name" value="NmrA"/>
    <property type="match status" value="1"/>
</dbReference>
<evidence type="ECO:0000313" key="2">
    <source>
        <dbReference type="EMBL" id="KAJ1644699.1"/>
    </source>
</evidence>
<dbReference type="InterPro" id="IPR051604">
    <property type="entry name" value="Ergot_Alk_Oxidoreductase"/>
</dbReference>
<dbReference type="AlphaFoldDB" id="A0A9W7XKQ3"/>
<feature type="domain" description="NmrA-like" evidence="1">
    <location>
        <begin position="14"/>
        <end position="260"/>
    </location>
</feature>
<dbReference type="PANTHER" id="PTHR43162">
    <property type="match status" value="1"/>
</dbReference>
<dbReference type="PANTHER" id="PTHR43162:SF1">
    <property type="entry name" value="PRESTALK A DIFFERENTIATION PROTEIN A"/>
    <property type="match status" value="1"/>
</dbReference>
<sequence length="311" mass="35115">MQTFSEIIGASDYKSVLVTGCDMYSGFSIARTLLKSKHYKHVCAGYFHENALVHHLKKEGANPEHLNVEHAEQIVRAYKKADVVVIVPPVSEHSWSEKSVAYVLAAKEAKVKGLVLCSKINIKEMANMPMLQPLAKMEEAYDQVKDHMKAASLVRCSMHIDVLWLLRHQIASEHKICLPVRHDAKCAPMAEMDGARALCNMLFDPKHKPGVYELTGPETMNFDDIAHQASSAIDSDIGYEQVDHQKFIEYLKHRKEISDNEIHFIGNILCAISDDKLDKQTDDLKKLLGEDPHTVKGYLQKNADDFKPHDD</sequence>
<keyword evidence="3" id="KW-1185">Reference proteome</keyword>
<evidence type="ECO:0000259" key="1">
    <source>
        <dbReference type="Pfam" id="PF05368"/>
    </source>
</evidence>
<gene>
    <name evidence="2" type="ORF">LPJ64_003653</name>
</gene>
<evidence type="ECO:0000313" key="3">
    <source>
        <dbReference type="Proteomes" id="UP001145021"/>
    </source>
</evidence>
<dbReference type="EMBL" id="JANBOH010000148">
    <property type="protein sequence ID" value="KAJ1644699.1"/>
    <property type="molecule type" value="Genomic_DNA"/>
</dbReference>
<name>A0A9W7XKQ3_9FUNG</name>
<dbReference type="Gene3D" id="3.90.25.10">
    <property type="entry name" value="UDP-galactose 4-epimerase, domain 1"/>
    <property type="match status" value="1"/>
</dbReference>
<proteinExistence type="predicted"/>
<dbReference type="Gene3D" id="3.40.50.720">
    <property type="entry name" value="NAD(P)-binding Rossmann-like Domain"/>
    <property type="match status" value="1"/>
</dbReference>
<dbReference type="SUPFAM" id="SSF51735">
    <property type="entry name" value="NAD(P)-binding Rossmann-fold domains"/>
    <property type="match status" value="1"/>
</dbReference>
<reference evidence="2" key="1">
    <citation type="submission" date="2022-07" db="EMBL/GenBank/DDBJ databases">
        <title>Phylogenomic reconstructions and comparative analyses of Kickxellomycotina fungi.</title>
        <authorList>
            <person name="Reynolds N.K."/>
            <person name="Stajich J.E."/>
            <person name="Barry K."/>
            <person name="Grigoriev I.V."/>
            <person name="Crous P."/>
            <person name="Smith M.E."/>
        </authorList>
    </citation>
    <scope>NUCLEOTIDE SEQUENCE</scope>
    <source>
        <strain evidence="2">NBRC 105413</strain>
    </source>
</reference>
<comment type="caution">
    <text evidence="2">The sequence shown here is derived from an EMBL/GenBank/DDBJ whole genome shotgun (WGS) entry which is preliminary data.</text>
</comment>
<dbReference type="InterPro" id="IPR036291">
    <property type="entry name" value="NAD(P)-bd_dom_sf"/>
</dbReference>
<organism evidence="2 3">
    <name type="scientific">Coemansia asiatica</name>
    <dbReference type="NCBI Taxonomy" id="1052880"/>
    <lineage>
        <taxon>Eukaryota</taxon>
        <taxon>Fungi</taxon>
        <taxon>Fungi incertae sedis</taxon>
        <taxon>Zoopagomycota</taxon>
        <taxon>Kickxellomycotina</taxon>
        <taxon>Kickxellomycetes</taxon>
        <taxon>Kickxellales</taxon>
        <taxon>Kickxellaceae</taxon>
        <taxon>Coemansia</taxon>
    </lineage>
</organism>
<dbReference type="InterPro" id="IPR008030">
    <property type="entry name" value="NmrA-like"/>
</dbReference>